<evidence type="ECO:0000256" key="3">
    <source>
        <dbReference type="ARBA" id="ARBA00022723"/>
    </source>
</evidence>
<organism evidence="11 12">
    <name type="scientific">Leptomonas pyrrhocoris</name>
    <name type="common">Firebug parasite</name>
    <dbReference type="NCBI Taxonomy" id="157538"/>
    <lineage>
        <taxon>Eukaryota</taxon>
        <taxon>Discoba</taxon>
        <taxon>Euglenozoa</taxon>
        <taxon>Kinetoplastea</taxon>
        <taxon>Metakinetoplastina</taxon>
        <taxon>Trypanosomatida</taxon>
        <taxon>Trypanosomatidae</taxon>
        <taxon>Leishmaniinae</taxon>
        <taxon>Leptomonas</taxon>
    </lineage>
</organism>
<dbReference type="GO" id="GO:0005634">
    <property type="term" value="C:nucleus"/>
    <property type="evidence" value="ECO:0007669"/>
    <property type="project" value="UniProtKB-SubCell"/>
</dbReference>
<keyword evidence="9" id="KW-0539">Nucleus</keyword>
<evidence type="ECO:0000256" key="8">
    <source>
        <dbReference type="ARBA" id="ARBA00023163"/>
    </source>
</evidence>
<dbReference type="GO" id="GO:0008270">
    <property type="term" value="F:zinc ion binding"/>
    <property type="evidence" value="ECO:0007669"/>
    <property type="project" value="UniProtKB-KW"/>
</dbReference>
<dbReference type="OMA" id="VICEPSC"/>
<feature type="domain" description="NF-X1-type" evidence="10">
    <location>
        <begin position="390"/>
        <end position="413"/>
    </location>
</feature>
<dbReference type="GeneID" id="26904908"/>
<evidence type="ECO:0000256" key="1">
    <source>
        <dbReference type="ARBA" id="ARBA00004123"/>
    </source>
</evidence>
<dbReference type="Proteomes" id="UP000037923">
    <property type="component" value="Unassembled WGS sequence"/>
</dbReference>
<evidence type="ECO:0000256" key="2">
    <source>
        <dbReference type="ARBA" id="ARBA00007269"/>
    </source>
</evidence>
<protein>
    <recommendedName>
        <fullName evidence="10">NF-X1-type domain-containing protein</fullName>
    </recommendedName>
</protein>
<dbReference type="PANTHER" id="PTHR12360">
    <property type="entry name" value="NUCLEAR TRANSCRIPTION FACTOR, X-BOX BINDING 1 NFX1"/>
    <property type="match status" value="1"/>
</dbReference>
<dbReference type="SMART" id="SM00438">
    <property type="entry name" value="ZnF_NFX"/>
    <property type="match status" value="8"/>
</dbReference>
<evidence type="ECO:0000256" key="9">
    <source>
        <dbReference type="ARBA" id="ARBA00023242"/>
    </source>
</evidence>
<dbReference type="InterPro" id="IPR000967">
    <property type="entry name" value="Znf_NFX1"/>
</dbReference>
<comment type="subcellular location">
    <subcellularLocation>
        <location evidence="1">Nucleus</location>
    </subcellularLocation>
</comment>
<feature type="domain" description="NF-X1-type" evidence="10">
    <location>
        <begin position="254"/>
        <end position="273"/>
    </location>
</feature>
<keyword evidence="5" id="KW-0863">Zinc-finger</keyword>
<dbReference type="PANTHER" id="PTHR12360:SF12">
    <property type="entry name" value="TRANSCRIPTIONAL REPRESSOR NF-X1"/>
    <property type="match status" value="1"/>
</dbReference>
<gene>
    <name evidence="11" type="ORF">ABB37_04617</name>
</gene>
<evidence type="ECO:0000313" key="11">
    <source>
        <dbReference type="EMBL" id="KPA80353.1"/>
    </source>
</evidence>
<keyword evidence="3" id="KW-0479">Metal-binding</keyword>
<sequence length="567" mass="62531">MSVSPQQTQEIADDLAGGRYECAVCAEPIGHQHELWSCRCCYGVFHLPCIRFWADSQTNEREKQLQSTSGVATAGELDRFRCPLCQSFNPKSSLAAYRCYCGKVTRPTVDAMLVPGSCGQPCERRQADPCCPHRCTLLCHPGPCPPCTRAREQACWCGKRTKTVGCSSGVHGYECGETCEKVLDCGQHRCKAPCHEGPCPVCTVMVTETCYCGATQRTRRCGASPPAGEATAAEGSVSGGGFRCTRHCGKMRDCGNHVCGLLCHPGECEKCFRTPERQKFCPCGKTRVRVQRTSCLDPVPSCGLLCELPLPCGHLCWLKCHDATPCAPCKEMISMPCQCGARTVTLPCFCQYLPPSEWEAARKRCELPASALPSSFPPRCNQVCRKWLSCHKHRCTNTCCVEAEHTCMQICTKKLACGEHQCGQLCHPGPCLPCTYVSYEPLYCRCGRTWVDPPVPCGTKPPPCRYPCSIPRPCGHPPNHECHMEQECPPCVVLVEKLCESHQRPMPYHIPCYKKEISCGRRCGKNLPCCGKFCELVCHSGPCVHPCNKNFPTLADVLRRNQKNGSL</sequence>
<dbReference type="OrthoDB" id="6512771at2759"/>
<name>A0A0M9G1J3_LEPPY</name>
<proteinExistence type="inferred from homology"/>
<evidence type="ECO:0000256" key="6">
    <source>
        <dbReference type="ARBA" id="ARBA00022833"/>
    </source>
</evidence>
<dbReference type="AlphaFoldDB" id="A0A0M9G1J3"/>
<feature type="domain" description="NF-X1-type" evidence="10">
    <location>
        <begin position="474"/>
        <end position="493"/>
    </location>
</feature>
<keyword evidence="12" id="KW-1185">Reference proteome</keyword>
<dbReference type="Pfam" id="PF01422">
    <property type="entry name" value="zf-NF-X1"/>
    <property type="match status" value="6"/>
</dbReference>
<keyword evidence="7" id="KW-0805">Transcription regulation</keyword>
<dbReference type="SUPFAM" id="SSF57850">
    <property type="entry name" value="RING/U-box"/>
    <property type="match status" value="1"/>
</dbReference>
<feature type="domain" description="NF-X1-type" evidence="10">
    <location>
        <begin position="312"/>
        <end position="331"/>
    </location>
</feature>
<accession>A0A0M9G1J3</accession>
<dbReference type="CDD" id="cd06008">
    <property type="entry name" value="NF-X1-zinc-finger"/>
    <property type="match status" value="4"/>
</dbReference>
<evidence type="ECO:0000256" key="7">
    <source>
        <dbReference type="ARBA" id="ARBA00023015"/>
    </source>
</evidence>
<feature type="domain" description="NF-X1-type" evidence="10">
    <location>
        <begin position="131"/>
        <end position="149"/>
    </location>
</feature>
<comment type="caution">
    <text evidence="11">The sequence shown here is derived from an EMBL/GenBank/DDBJ whole genome shotgun (WGS) entry which is preliminary data.</text>
</comment>
<dbReference type="GO" id="GO:0000981">
    <property type="term" value="F:DNA-binding transcription factor activity, RNA polymerase II-specific"/>
    <property type="evidence" value="ECO:0007669"/>
    <property type="project" value="TreeGrafter"/>
</dbReference>
<dbReference type="InterPro" id="IPR034078">
    <property type="entry name" value="NFX1_fam"/>
</dbReference>
<evidence type="ECO:0000259" key="10">
    <source>
        <dbReference type="SMART" id="SM00438"/>
    </source>
</evidence>
<dbReference type="RefSeq" id="XP_015658792.1">
    <property type="nucleotide sequence ID" value="XM_015802348.1"/>
</dbReference>
<feature type="domain" description="NF-X1-type" evidence="10">
    <location>
        <begin position="530"/>
        <end position="549"/>
    </location>
</feature>
<feature type="domain" description="NF-X1-type" evidence="10">
    <location>
        <begin position="185"/>
        <end position="204"/>
    </location>
</feature>
<feature type="domain" description="NF-X1-type" evidence="10">
    <location>
        <begin position="417"/>
        <end position="436"/>
    </location>
</feature>
<evidence type="ECO:0000313" key="12">
    <source>
        <dbReference type="Proteomes" id="UP000037923"/>
    </source>
</evidence>
<keyword evidence="8" id="KW-0804">Transcription</keyword>
<dbReference type="VEuPathDB" id="TriTrypDB:LpyrH10_08_0660"/>
<dbReference type="GO" id="GO:0000977">
    <property type="term" value="F:RNA polymerase II transcription regulatory region sequence-specific DNA binding"/>
    <property type="evidence" value="ECO:0007669"/>
    <property type="project" value="TreeGrafter"/>
</dbReference>
<evidence type="ECO:0000256" key="5">
    <source>
        <dbReference type="ARBA" id="ARBA00022771"/>
    </source>
</evidence>
<keyword evidence="6" id="KW-0862">Zinc</keyword>
<dbReference type="EMBL" id="LGTL01000008">
    <property type="protein sequence ID" value="KPA80353.1"/>
    <property type="molecule type" value="Genomic_DNA"/>
</dbReference>
<evidence type="ECO:0000256" key="4">
    <source>
        <dbReference type="ARBA" id="ARBA00022737"/>
    </source>
</evidence>
<reference evidence="11 12" key="1">
    <citation type="submission" date="2015-07" db="EMBL/GenBank/DDBJ databases">
        <title>High-quality genome of monoxenous trypanosomatid Leptomonas pyrrhocoris.</title>
        <authorList>
            <person name="Flegontov P."/>
            <person name="Butenko A."/>
            <person name="Firsov S."/>
            <person name="Vlcek C."/>
            <person name="Logacheva M.D."/>
            <person name="Field M."/>
            <person name="Filatov D."/>
            <person name="Flegontova O."/>
            <person name="Gerasimov E."/>
            <person name="Jackson A.P."/>
            <person name="Kelly S."/>
            <person name="Opperdoes F."/>
            <person name="O'Reilly A."/>
            <person name="Votypka J."/>
            <person name="Yurchenko V."/>
            <person name="Lukes J."/>
        </authorList>
    </citation>
    <scope>NUCLEOTIDE SEQUENCE [LARGE SCALE GENOMIC DNA]</scope>
    <source>
        <strain evidence="11">H10</strain>
    </source>
</reference>
<comment type="similarity">
    <text evidence="2">Belongs to the NFX1 family.</text>
</comment>
<keyword evidence="4" id="KW-0677">Repeat</keyword>